<keyword evidence="2" id="KW-1185">Reference proteome</keyword>
<gene>
    <name evidence="1" type="ORF">AGOR_G00084870</name>
</gene>
<protein>
    <submittedName>
        <fullName evidence="1">Uncharacterized protein</fullName>
    </submittedName>
</protein>
<comment type="caution">
    <text evidence="1">The sequence shown here is derived from an EMBL/GenBank/DDBJ whole genome shotgun (WGS) entry which is preliminary data.</text>
</comment>
<proteinExistence type="predicted"/>
<evidence type="ECO:0000313" key="2">
    <source>
        <dbReference type="Proteomes" id="UP000829720"/>
    </source>
</evidence>
<accession>A0A8T3DP32</accession>
<dbReference type="Proteomes" id="UP000829720">
    <property type="component" value="Unassembled WGS sequence"/>
</dbReference>
<dbReference type="AlphaFoldDB" id="A0A8T3DP32"/>
<name>A0A8T3DP32_9TELE</name>
<dbReference type="EMBL" id="JAERUA010000007">
    <property type="protein sequence ID" value="KAI1897594.1"/>
    <property type="molecule type" value="Genomic_DNA"/>
</dbReference>
<sequence length="74" mass="8714">MTFIFRRGPESDFGASLWCEKGRGARVGSKNYLSHPRRKKYWKEEQTNDLNGHGFFSRYGLLEWVIFLKSLQGK</sequence>
<evidence type="ECO:0000313" key="1">
    <source>
        <dbReference type="EMBL" id="KAI1897594.1"/>
    </source>
</evidence>
<reference evidence="1" key="1">
    <citation type="submission" date="2021-01" db="EMBL/GenBank/DDBJ databases">
        <authorList>
            <person name="Zahm M."/>
            <person name="Roques C."/>
            <person name="Cabau C."/>
            <person name="Klopp C."/>
            <person name="Donnadieu C."/>
            <person name="Jouanno E."/>
            <person name="Lampietro C."/>
            <person name="Louis A."/>
            <person name="Herpin A."/>
            <person name="Echchiki A."/>
            <person name="Berthelot C."/>
            <person name="Parey E."/>
            <person name="Roest-Crollius H."/>
            <person name="Braasch I."/>
            <person name="Postlethwait J."/>
            <person name="Bobe J."/>
            <person name="Montfort J."/>
            <person name="Bouchez O."/>
            <person name="Begum T."/>
            <person name="Mejri S."/>
            <person name="Adams A."/>
            <person name="Chen W.-J."/>
            <person name="Guiguen Y."/>
        </authorList>
    </citation>
    <scope>NUCLEOTIDE SEQUENCE</scope>
    <source>
        <tissue evidence="1">Blood</tissue>
    </source>
</reference>
<organism evidence="1 2">
    <name type="scientific">Albula goreensis</name>
    <dbReference type="NCBI Taxonomy" id="1534307"/>
    <lineage>
        <taxon>Eukaryota</taxon>
        <taxon>Metazoa</taxon>
        <taxon>Chordata</taxon>
        <taxon>Craniata</taxon>
        <taxon>Vertebrata</taxon>
        <taxon>Euteleostomi</taxon>
        <taxon>Actinopterygii</taxon>
        <taxon>Neopterygii</taxon>
        <taxon>Teleostei</taxon>
        <taxon>Albuliformes</taxon>
        <taxon>Albulidae</taxon>
        <taxon>Albula</taxon>
    </lineage>
</organism>